<dbReference type="InterPro" id="IPR000535">
    <property type="entry name" value="MSP_dom"/>
</dbReference>
<dbReference type="PANTHER" id="PTHR24198:SF165">
    <property type="entry name" value="ANKYRIN REPEAT-CONTAINING PROTEIN-RELATED"/>
    <property type="match status" value="1"/>
</dbReference>
<accession>A0AA38L4E1</accession>
<keyword evidence="6" id="KW-1185">Reference proteome</keyword>
<evidence type="ECO:0000256" key="2">
    <source>
        <dbReference type="ARBA" id="ARBA00023043"/>
    </source>
</evidence>
<feature type="repeat" description="ANK" evidence="3">
    <location>
        <begin position="191"/>
        <end position="223"/>
    </location>
</feature>
<feature type="repeat" description="ANK" evidence="3">
    <location>
        <begin position="290"/>
        <end position="322"/>
    </location>
</feature>
<evidence type="ECO:0000256" key="3">
    <source>
        <dbReference type="PROSITE-ProRule" id="PRU00023"/>
    </source>
</evidence>
<dbReference type="InterPro" id="IPR008962">
    <property type="entry name" value="PapD-like_sf"/>
</dbReference>
<dbReference type="PROSITE" id="PS50297">
    <property type="entry name" value="ANK_REP_REGION"/>
    <property type="match status" value="8"/>
</dbReference>
<feature type="repeat" description="ANK" evidence="3">
    <location>
        <begin position="442"/>
        <end position="462"/>
    </location>
</feature>
<evidence type="ECO:0000313" key="5">
    <source>
        <dbReference type="EMBL" id="KAH9313384.1"/>
    </source>
</evidence>
<dbReference type="InterPro" id="IPR013783">
    <property type="entry name" value="Ig-like_fold"/>
</dbReference>
<dbReference type="Gene3D" id="2.60.40.10">
    <property type="entry name" value="Immunoglobulins"/>
    <property type="match status" value="1"/>
</dbReference>
<dbReference type="SUPFAM" id="SSF48403">
    <property type="entry name" value="Ankyrin repeat"/>
    <property type="match status" value="1"/>
</dbReference>
<evidence type="ECO:0000256" key="1">
    <source>
        <dbReference type="ARBA" id="ARBA00022737"/>
    </source>
</evidence>
<dbReference type="PROSITE" id="PS50202">
    <property type="entry name" value="MSP"/>
    <property type="match status" value="1"/>
</dbReference>
<feature type="repeat" description="ANK" evidence="3">
    <location>
        <begin position="224"/>
        <end position="256"/>
    </location>
</feature>
<feature type="repeat" description="ANK" evidence="3">
    <location>
        <begin position="257"/>
        <end position="289"/>
    </location>
</feature>
<feature type="domain" description="MSP" evidence="4">
    <location>
        <begin position="4"/>
        <end position="125"/>
    </location>
</feature>
<feature type="repeat" description="ANK" evidence="3">
    <location>
        <begin position="158"/>
        <end position="190"/>
    </location>
</feature>
<dbReference type="EMBL" id="JAHRHJ020000006">
    <property type="protein sequence ID" value="KAH9313384.1"/>
    <property type="molecule type" value="Genomic_DNA"/>
</dbReference>
<dbReference type="PROSITE" id="PS50088">
    <property type="entry name" value="ANK_REPEAT"/>
    <property type="match status" value="8"/>
</dbReference>
<feature type="repeat" description="ANK" evidence="3">
    <location>
        <begin position="376"/>
        <end position="408"/>
    </location>
</feature>
<dbReference type="Pfam" id="PF00635">
    <property type="entry name" value="Motile_Sperm"/>
    <property type="match status" value="1"/>
</dbReference>
<reference evidence="5 6" key="1">
    <citation type="journal article" date="2021" name="Nat. Plants">
        <title>The Taxus genome provides insights into paclitaxel biosynthesis.</title>
        <authorList>
            <person name="Xiong X."/>
            <person name="Gou J."/>
            <person name="Liao Q."/>
            <person name="Li Y."/>
            <person name="Zhou Q."/>
            <person name="Bi G."/>
            <person name="Li C."/>
            <person name="Du R."/>
            <person name="Wang X."/>
            <person name="Sun T."/>
            <person name="Guo L."/>
            <person name="Liang H."/>
            <person name="Lu P."/>
            <person name="Wu Y."/>
            <person name="Zhang Z."/>
            <person name="Ro D.K."/>
            <person name="Shang Y."/>
            <person name="Huang S."/>
            <person name="Yan J."/>
        </authorList>
    </citation>
    <scope>NUCLEOTIDE SEQUENCE [LARGE SCALE GENOMIC DNA]</scope>
    <source>
        <strain evidence="5">Ta-2019</strain>
    </source>
</reference>
<dbReference type="InterPro" id="IPR002110">
    <property type="entry name" value="Ankyrin_rpt"/>
</dbReference>
<dbReference type="AlphaFoldDB" id="A0AA38L4E1"/>
<evidence type="ECO:0000259" key="4">
    <source>
        <dbReference type="PROSITE" id="PS50202"/>
    </source>
</evidence>
<dbReference type="OMA" id="DIWCNKA"/>
<keyword evidence="2 3" id="KW-0040">ANK repeat</keyword>
<dbReference type="Pfam" id="PF00023">
    <property type="entry name" value="Ank"/>
    <property type="match status" value="2"/>
</dbReference>
<name>A0AA38L4E1_TAXCH</name>
<keyword evidence="1" id="KW-0677">Repeat</keyword>
<dbReference type="Proteomes" id="UP000824469">
    <property type="component" value="Unassembled WGS sequence"/>
</dbReference>
<dbReference type="InterPro" id="IPR036770">
    <property type="entry name" value="Ankyrin_rpt-contain_sf"/>
</dbReference>
<comment type="caution">
    <text evidence="5">The sequence shown here is derived from an EMBL/GenBank/DDBJ whole genome shotgun (WGS) entry which is preliminary data.</text>
</comment>
<dbReference type="PANTHER" id="PTHR24198">
    <property type="entry name" value="ANKYRIN REPEAT AND PROTEIN KINASE DOMAIN-CONTAINING PROTEIN"/>
    <property type="match status" value="1"/>
</dbReference>
<dbReference type="Gene3D" id="1.25.40.20">
    <property type="entry name" value="Ankyrin repeat-containing domain"/>
    <property type="match status" value="4"/>
</dbReference>
<feature type="non-terminal residue" evidence="5">
    <location>
        <position position="496"/>
    </location>
</feature>
<protein>
    <recommendedName>
        <fullName evidence="4">MSP domain-containing protein</fullName>
    </recommendedName>
</protein>
<evidence type="ECO:0000313" key="6">
    <source>
        <dbReference type="Proteomes" id="UP000824469"/>
    </source>
</evidence>
<proteinExistence type="predicted"/>
<sequence>MDRLVAVEPLEMRIDFKRGQKAHARFRLQNLMHTMSVAFKVLATEPKKYGVRPGMAIVPPLGKIWVEVTMAAQAELPSLITVSEDKLFVKSLMLPTGKATDSELNMLFSSNNHIFNDATLKVLFTGNLILKSLVANGSPREVKEALLRYSDVNDKYEQDLTLLHIAVFRGNTEIVQTLLDSGALVDVKNSSQKSPLLEAAFYGHVEIVKILLSARANTETADIRGYTALHFAASGNCVQILISLLDSGAQINAQDIEGKTPLHVSVIAGHLESVQLLVGAGATVDAKDKVGWTAIHCAASCGYLDIIKFLLESGNKYIRNNDGKNALELALDNGHQHLLDVLHLGDMLQKTSKEDKLVTLKSCLAQGAMVNGKDQHGWSALHRAAFKGHLDNVKLLHQHGAEINSLDDAGFTPLHCAAETGRKDVVEYLIKHGADVNTRSIKGETPLHLASSVGYSGIVRLLKEKQLVENMHGNCLSAGLFFNVHNKTNPELKSKS</sequence>
<dbReference type="SUPFAM" id="SSF49354">
    <property type="entry name" value="PapD-like"/>
    <property type="match status" value="1"/>
</dbReference>
<dbReference type="Pfam" id="PF12796">
    <property type="entry name" value="Ank_2"/>
    <property type="match status" value="3"/>
</dbReference>
<feature type="repeat" description="ANK" evidence="3">
    <location>
        <begin position="409"/>
        <end position="441"/>
    </location>
</feature>
<organism evidence="5 6">
    <name type="scientific">Taxus chinensis</name>
    <name type="common">Chinese yew</name>
    <name type="synonym">Taxus wallichiana var. chinensis</name>
    <dbReference type="NCBI Taxonomy" id="29808"/>
    <lineage>
        <taxon>Eukaryota</taxon>
        <taxon>Viridiplantae</taxon>
        <taxon>Streptophyta</taxon>
        <taxon>Embryophyta</taxon>
        <taxon>Tracheophyta</taxon>
        <taxon>Spermatophyta</taxon>
        <taxon>Pinopsida</taxon>
        <taxon>Pinidae</taxon>
        <taxon>Conifers II</taxon>
        <taxon>Cupressales</taxon>
        <taxon>Taxaceae</taxon>
        <taxon>Taxus</taxon>
    </lineage>
</organism>
<dbReference type="PRINTS" id="PR01415">
    <property type="entry name" value="ANKYRIN"/>
</dbReference>
<dbReference type="SMART" id="SM00248">
    <property type="entry name" value="ANK"/>
    <property type="match status" value="10"/>
</dbReference>
<gene>
    <name evidence="5" type="ORF">KI387_028419</name>
</gene>